<feature type="region of interest" description="Disordered" evidence="1">
    <location>
        <begin position="477"/>
        <end position="545"/>
    </location>
</feature>
<feature type="compositionally biased region" description="Polar residues" evidence="1">
    <location>
        <begin position="192"/>
        <end position="202"/>
    </location>
</feature>
<evidence type="ECO:0000313" key="3">
    <source>
        <dbReference type="Proteomes" id="UP000031737"/>
    </source>
</evidence>
<feature type="compositionally biased region" description="Polar residues" evidence="1">
    <location>
        <begin position="267"/>
        <end position="279"/>
    </location>
</feature>
<keyword evidence="3" id="KW-1185">Reference proteome</keyword>
<comment type="caution">
    <text evidence="2">The sequence shown here is derived from an EMBL/GenBank/DDBJ whole genome shotgun (WGS) entry which is preliminary data.</text>
</comment>
<protein>
    <submittedName>
        <fullName evidence="2">Uncharacterized protein</fullName>
    </submittedName>
</protein>
<dbReference type="AlphaFoldDB" id="A0A061IVP7"/>
<evidence type="ECO:0000313" key="2">
    <source>
        <dbReference type="EMBL" id="ESL05961.1"/>
    </source>
</evidence>
<feature type="compositionally biased region" description="Basic and acidic residues" evidence="1">
    <location>
        <begin position="477"/>
        <end position="486"/>
    </location>
</feature>
<evidence type="ECO:0000256" key="1">
    <source>
        <dbReference type="SAM" id="MobiDB-lite"/>
    </source>
</evidence>
<feature type="region of interest" description="Disordered" evidence="1">
    <location>
        <begin position="256"/>
        <end position="287"/>
    </location>
</feature>
<dbReference type="Proteomes" id="UP000031737">
    <property type="component" value="Unassembled WGS sequence"/>
</dbReference>
<feature type="region of interest" description="Disordered" evidence="1">
    <location>
        <begin position="324"/>
        <end position="343"/>
    </location>
</feature>
<proteinExistence type="predicted"/>
<organism evidence="2 3">
    <name type="scientific">Trypanosoma rangeli SC58</name>
    <dbReference type="NCBI Taxonomy" id="429131"/>
    <lineage>
        <taxon>Eukaryota</taxon>
        <taxon>Discoba</taxon>
        <taxon>Euglenozoa</taxon>
        <taxon>Kinetoplastea</taxon>
        <taxon>Metakinetoplastina</taxon>
        <taxon>Trypanosomatida</taxon>
        <taxon>Trypanosomatidae</taxon>
        <taxon>Trypanosoma</taxon>
        <taxon>Herpetosoma</taxon>
    </lineage>
</organism>
<feature type="region of interest" description="Disordered" evidence="1">
    <location>
        <begin position="165"/>
        <end position="202"/>
    </location>
</feature>
<feature type="compositionally biased region" description="Basic residues" evidence="1">
    <location>
        <begin position="174"/>
        <end position="191"/>
    </location>
</feature>
<dbReference type="VEuPathDB" id="TriTrypDB:TRSC58_06372"/>
<feature type="compositionally biased region" description="Basic and acidic residues" evidence="1">
    <location>
        <begin position="497"/>
        <end position="511"/>
    </location>
</feature>
<reference evidence="2 3" key="1">
    <citation type="submission" date="2013-07" db="EMBL/GenBank/DDBJ databases">
        <authorList>
            <person name="Stoco P.H."/>
            <person name="Wagner G."/>
            <person name="Gerber A."/>
            <person name="Zaha A."/>
            <person name="Thompson C."/>
            <person name="Bartholomeu D.C."/>
            <person name="Luckemeyer D.D."/>
            <person name="Bahia D."/>
            <person name="Loreto E."/>
            <person name="Prestes E.B."/>
            <person name="Lima F.M."/>
            <person name="Rodrigues-Luiz G."/>
            <person name="Vallejo G.A."/>
            <person name="Filho J.F."/>
            <person name="Monteiro K.M."/>
            <person name="Tyler K.M."/>
            <person name="de Almeida L.G."/>
            <person name="Ortiz M.F."/>
            <person name="Siervo M.A."/>
            <person name="de Moraes M.H."/>
            <person name="Cunha O.L."/>
            <person name="Mendonca-Neto R."/>
            <person name="Silva R."/>
            <person name="Teixeira S.M."/>
            <person name="Murta S.M."/>
            <person name="Sincero T.C."/>
            <person name="Mendes T.A."/>
            <person name="Urmenyi T.P."/>
            <person name="Silva V.G."/>
            <person name="da Rocha W.D."/>
            <person name="Andersson B."/>
            <person name="Romanha A.J."/>
            <person name="Steindel M."/>
            <person name="de Vasconcelos A.T."/>
            <person name="Grisard E.C."/>
        </authorList>
    </citation>
    <scope>NUCLEOTIDE SEQUENCE [LARGE SCALE GENOMIC DNA]</scope>
    <source>
        <strain evidence="2 3">SC58</strain>
    </source>
</reference>
<dbReference type="OrthoDB" id="246902at2759"/>
<dbReference type="EMBL" id="AUPL01006372">
    <property type="protein sequence ID" value="ESL05961.1"/>
    <property type="molecule type" value="Genomic_DNA"/>
</dbReference>
<gene>
    <name evidence="2" type="ORF">TRSC58_06372</name>
</gene>
<sequence length="588" mass="61817">MLQQNLERGPSNIHQELEELTKCEPLVKCRASRTDWLLDSTSHYNRSPGTTAASNVSEAMQSNLSFQGRKDDVISEGLSRVDSALTLHGTQQMASTGKRRNGTAGKSVTKNGAVIRADVTAPHFISQGEDGVGATLITVEVSSSSVSPDTALSPPSLAAPLCAGPSLGAPRGPTGKRHLKRVAKRECKRRGSNSVGNLSSRGISHRNGVAAVSLTSKADSRRSSAFALHGSAAVTVEAGRGRVAIKKSCIPRLSSTPQALAPRTPLQEANQNARATSPSPRIPSSETSVATVAAAKTKEGGRQLTPSARALSKTRMSSLDIVVSSESDTDAVPPAPLSHHATKHCRSFPLNEQKRIQTVNMAPTSASASTSAVAVLGVYEVCETGAAQPLEEQNKESSHVTLSRQVTTKSLVSVVDKDAGLERRNAAAHGSEEVEARAPCEDLKRVAMEEGAEGLGKYKEDATAEGTVKREEAAEKCKTSEVKSRVPGENVQQQTVKKTEAKATSEKKGELTEPLSLVTLPTLREPSGAPPATPKASNPTVPAKSPGVDGVVAACFLEARECDKMAAPPLLRHLGPTQKAKPKCCSVM</sequence>
<name>A0A061IVP7_TRYRA</name>
<accession>A0A061IVP7</accession>